<dbReference type="EMBL" id="KQ095714">
    <property type="protein sequence ID" value="KMS94153.1"/>
    <property type="molecule type" value="Genomic_DNA"/>
</dbReference>
<gene>
    <name evidence="3" type="ORF">BVRB_024270</name>
</gene>
<accession>A0A0J8B2R7</accession>
<feature type="compositionally biased region" description="Basic and acidic residues" evidence="1">
    <location>
        <begin position="221"/>
        <end position="240"/>
    </location>
</feature>
<reference evidence="3 4" key="1">
    <citation type="journal article" date="2014" name="Nature">
        <title>The genome of the recently domesticated crop plant sugar beet (Beta vulgaris).</title>
        <authorList>
            <person name="Dohm J.C."/>
            <person name="Minoche A.E."/>
            <person name="Holtgrawe D."/>
            <person name="Capella-Gutierrez S."/>
            <person name="Zakrzewski F."/>
            <person name="Tafer H."/>
            <person name="Rupp O."/>
            <person name="Sorensen T.R."/>
            <person name="Stracke R."/>
            <person name="Reinhardt R."/>
            <person name="Goesmann A."/>
            <person name="Kraft T."/>
            <person name="Schulz B."/>
            <person name="Stadler P.F."/>
            <person name="Schmidt T."/>
            <person name="Gabaldon T."/>
            <person name="Lehrach H."/>
            <person name="Weisshaar B."/>
            <person name="Himmelbauer H."/>
        </authorList>
    </citation>
    <scope>NUCLEOTIDE SEQUENCE [LARGE SCALE GENOMIC DNA]</scope>
    <source>
        <tissue evidence="3">Taproot</tissue>
    </source>
</reference>
<dbReference type="AlphaFoldDB" id="A0A0J8B2R7"/>
<proteinExistence type="predicted"/>
<feature type="compositionally biased region" description="Pro residues" evidence="1">
    <location>
        <begin position="207"/>
        <end position="220"/>
    </location>
</feature>
<keyword evidence="2" id="KW-0732">Signal</keyword>
<sequence length="240" mass="26738">MAHLLSYWALVVVVVSARECDLGSLQCASVMGNTVEFCHWDRPRLFRQPEIVCNGCRRAEYGDVLGVACNAVALRNWADSDPIWLQAPLFASRDVGLLGHVDYELRRDMFGKVTIVGTMEGADVTFQRLKRKDDGMFRSLEVAECFEATITSMAKDGKPIHYTLTGPSKVVELKEPNLWIGSQGFARLTLRPVQCRLNRGIKEETPKPPPPTEGPSPVDPVPDHSKEADYHGHPPDLRPT</sequence>
<evidence type="ECO:0000256" key="1">
    <source>
        <dbReference type="SAM" id="MobiDB-lite"/>
    </source>
</evidence>
<keyword evidence="4" id="KW-1185">Reference proteome</keyword>
<organism evidence="3 4">
    <name type="scientific">Beta vulgaris subsp. vulgaris</name>
    <name type="common">Beet</name>
    <dbReference type="NCBI Taxonomy" id="3555"/>
    <lineage>
        <taxon>Eukaryota</taxon>
        <taxon>Viridiplantae</taxon>
        <taxon>Streptophyta</taxon>
        <taxon>Embryophyta</taxon>
        <taxon>Tracheophyta</taxon>
        <taxon>Spermatophyta</taxon>
        <taxon>Magnoliopsida</taxon>
        <taxon>eudicotyledons</taxon>
        <taxon>Gunneridae</taxon>
        <taxon>Pentapetalae</taxon>
        <taxon>Caryophyllales</taxon>
        <taxon>Chenopodiaceae</taxon>
        <taxon>Betoideae</taxon>
        <taxon>Beta</taxon>
    </lineage>
</organism>
<feature type="region of interest" description="Disordered" evidence="1">
    <location>
        <begin position="200"/>
        <end position="240"/>
    </location>
</feature>
<name>A0A0J8B2R7_BETVV</name>
<protein>
    <submittedName>
        <fullName evidence="3">Uncharacterized protein</fullName>
    </submittedName>
</protein>
<evidence type="ECO:0000313" key="4">
    <source>
        <dbReference type="Proteomes" id="UP000035740"/>
    </source>
</evidence>
<evidence type="ECO:0000256" key="2">
    <source>
        <dbReference type="SAM" id="SignalP"/>
    </source>
</evidence>
<feature type="non-terminal residue" evidence="3">
    <location>
        <position position="240"/>
    </location>
</feature>
<evidence type="ECO:0000313" key="3">
    <source>
        <dbReference type="EMBL" id="KMS94153.1"/>
    </source>
</evidence>
<feature type="chain" id="PRO_5005294372" evidence="2">
    <location>
        <begin position="18"/>
        <end position="240"/>
    </location>
</feature>
<dbReference type="Proteomes" id="UP000035740">
    <property type="component" value="Unassembled WGS sequence"/>
</dbReference>
<feature type="signal peptide" evidence="2">
    <location>
        <begin position="1"/>
        <end position="17"/>
    </location>
</feature>